<proteinExistence type="predicted"/>
<dbReference type="EMBL" id="JACIEI010000013">
    <property type="protein sequence ID" value="MBB3995294.1"/>
    <property type="molecule type" value="Genomic_DNA"/>
</dbReference>
<evidence type="ECO:0000313" key="2">
    <source>
        <dbReference type="Proteomes" id="UP000530268"/>
    </source>
</evidence>
<protein>
    <submittedName>
        <fullName evidence="1">Uncharacterized protein</fullName>
    </submittedName>
</protein>
<organism evidence="1 2">
    <name type="scientific">Sulfitobacter undariae</name>
    <dbReference type="NCBI Taxonomy" id="1563671"/>
    <lineage>
        <taxon>Bacteria</taxon>
        <taxon>Pseudomonadati</taxon>
        <taxon>Pseudomonadota</taxon>
        <taxon>Alphaproteobacteria</taxon>
        <taxon>Rhodobacterales</taxon>
        <taxon>Roseobacteraceae</taxon>
        <taxon>Sulfitobacter</taxon>
    </lineage>
</organism>
<reference evidence="1 2" key="1">
    <citation type="submission" date="2020-08" db="EMBL/GenBank/DDBJ databases">
        <title>Genomic Encyclopedia of Type Strains, Phase IV (KMG-IV): sequencing the most valuable type-strain genomes for metagenomic binning, comparative biology and taxonomic classification.</title>
        <authorList>
            <person name="Goeker M."/>
        </authorList>
    </citation>
    <scope>NUCLEOTIDE SEQUENCE [LARGE SCALE GENOMIC DNA]</scope>
    <source>
        <strain evidence="1 2">DSM 102234</strain>
    </source>
</reference>
<dbReference type="Proteomes" id="UP000530268">
    <property type="component" value="Unassembled WGS sequence"/>
</dbReference>
<name>A0A7W6ECK0_9RHOB</name>
<evidence type="ECO:0000313" key="1">
    <source>
        <dbReference type="EMBL" id="MBB3995294.1"/>
    </source>
</evidence>
<comment type="caution">
    <text evidence="1">The sequence shown here is derived from an EMBL/GenBank/DDBJ whole genome shotgun (WGS) entry which is preliminary data.</text>
</comment>
<keyword evidence="2" id="KW-1185">Reference proteome</keyword>
<dbReference type="RefSeq" id="WP_184567089.1">
    <property type="nucleotide sequence ID" value="NZ_JACIEI010000013.1"/>
</dbReference>
<accession>A0A7W6ECK0</accession>
<gene>
    <name evidence="1" type="ORF">GGR95_002949</name>
</gene>
<sequence length="200" mass="22327">MEIETHDPKARVAELLIKRVDDAGMVRPKKTTTSDFEEMRKRLCVHLAYLCADSLVALADYVINIGGGAFKHEWPPEATIRAYAHGLRKPPITQQPIVTSWLASVEGPQAVAGGFEVELFRLLQRTPVPPTGFRMREVRDEAAESARRIELVRGRIDRGNATPEDRAWLEAYLRDQRLVREIVNAGQNKRAAACADGEAA</sequence>
<dbReference type="AlphaFoldDB" id="A0A7W6ECK0"/>